<reference evidence="3" key="3">
    <citation type="submission" date="2024-09" db="EMBL/GenBank/DDBJ databases">
        <authorList>
            <person name="Sun Q."/>
            <person name="Mori K."/>
        </authorList>
    </citation>
    <scope>NUCLEOTIDE SEQUENCE</scope>
    <source>
        <strain evidence="3">CCUG 66188</strain>
    </source>
</reference>
<sequence length="165" mass="19325">MEIKDLITDVLMPIATIVLGGGWFIHYRANRRKANANALSEQSKALVDDVSAAEVIHQKYVEVIRQQGEVSMQEFSKLTDKLKEHIELDRTFQKSVDKFIGDSEEYRKKQMLINKRIELKLLLTNPALRSEEYIDEKYKEYTDDGGNSYICDLYKEFKEKRKTKK</sequence>
<evidence type="ECO:0008006" key="5">
    <source>
        <dbReference type="Google" id="ProtNLM"/>
    </source>
</evidence>
<reference evidence="3" key="1">
    <citation type="journal article" date="2014" name="Int. J. Syst. Evol. Microbiol.">
        <title>Complete genome of a new Firmicutes species belonging to the dominant human colonic microbiota ('Ruminococcus bicirculans') reveals two chromosomes and a selective capacity to utilize plant glucans.</title>
        <authorList>
            <consortium name="NISC Comparative Sequencing Program"/>
            <person name="Wegmann U."/>
            <person name="Louis P."/>
            <person name="Goesmann A."/>
            <person name="Henrissat B."/>
            <person name="Duncan S.H."/>
            <person name="Flint H.J."/>
        </authorList>
    </citation>
    <scope>NUCLEOTIDE SEQUENCE</scope>
    <source>
        <strain evidence="3">CCUG 66188</strain>
    </source>
</reference>
<proteinExistence type="predicted"/>
<keyword evidence="1" id="KW-1133">Transmembrane helix</keyword>
<evidence type="ECO:0000313" key="3">
    <source>
        <dbReference type="EMBL" id="MFC4672206.1"/>
    </source>
</evidence>
<organism evidence="3 4">
    <name type="scientific">Dysgonomonas termitidis</name>
    <dbReference type="NCBI Taxonomy" id="1516126"/>
    <lineage>
        <taxon>Bacteria</taxon>
        <taxon>Pseudomonadati</taxon>
        <taxon>Bacteroidota</taxon>
        <taxon>Bacteroidia</taxon>
        <taxon>Bacteroidales</taxon>
        <taxon>Dysgonomonadaceae</taxon>
        <taxon>Dysgonomonas</taxon>
    </lineage>
</organism>
<keyword evidence="1" id="KW-0472">Membrane</keyword>
<evidence type="ECO:0000313" key="2">
    <source>
        <dbReference type="EMBL" id="MFC4672152.1"/>
    </source>
</evidence>
<feature type="transmembrane region" description="Helical" evidence="1">
    <location>
        <begin position="6"/>
        <end position="25"/>
    </location>
</feature>
<name>A0ABV9KQK9_9BACT</name>
<dbReference type="EMBL" id="JBHSGN010000002">
    <property type="protein sequence ID" value="MFC4672152.1"/>
    <property type="molecule type" value="Genomic_DNA"/>
</dbReference>
<evidence type="ECO:0000256" key="1">
    <source>
        <dbReference type="SAM" id="Phobius"/>
    </source>
</evidence>
<gene>
    <name evidence="2" type="ORF">ACFO6W_00445</name>
    <name evidence="3" type="ORF">ACFO6W_00715</name>
</gene>
<dbReference type="EMBL" id="JBHSGN010000005">
    <property type="protein sequence ID" value="MFC4672206.1"/>
    <property type="molecule type" value="Genomic_DNA"/>
</dbReference>
<protein>
    <recommendedName>
        <fullName evidence="5">Phage protein</fullName>
    </recommendedName>
</protein>
<keyword evidence="1" id="KW-0812">Transmembrane</keyword>
<dbReference type="Proteomes" id="UP001596023">
    <property type="component" value="Unassembled WGS sequence"/>
</dbReference>
<keyword evidence="4" id="KW-1185">Reference proteome</keyword>
<reference evidence="4" key="2">
    <citation type="journal article" date="2019" name="Int. J. Syst. Evol. Microbiol.">
        <title>The Global Catalogue of Microorganisms (GCM) 10K type strain sequencing project: providing services to taxonomists for standard genome sequencing and annotation.</title>
        <authorList>
            <consortium name="The Broad Institute Genomics Platform"/>
            <consortium name="The Broad Institute Genome Sequencing Center for Infectious Disease"/>
            <person name="Wu L."/>
            <person name="Ma J."/>
        </authorList>
    </citation>
    <scope>NUCLEOTIDE SEQUENCE [LARGE SCALE GENOMIC DNA]</scope>
    <source>
        <strain evidence="4">CCUG 66188</strain>
    </source>
</reference>
<accession>A0ABV9KQK9</accession>
<evidence type="ECO:0000313" key="4">
    <source>
        <dbReference type="Proteomes" id="UP001596023"/>
    </source>
</evidence>
<dbReference type="RefSeq" id="WP_379993334.1">
    <property type="nucleotide sequence ID" value="NZ_JBHSGN010000002.1"/>
</dbReference>
<comment type="caution">
    <text evidence="3">The sequence shown here is derived from an EMBL/GenBank/DDBJ whole genome shotgun (WGS) entry which is preliminary data.</text>
</comment>